<evidence type="ECO:0000259" key="12">
    <source>
        <dbReference type="Pfam" id="PF10258"/>
    </source>
</evidence>
<keyword evidence="9" id="KW-0539">Nucleus</keyword>
<dbReference type="GO" id="GO:0015031">
    <property type="term" value="P:protein transport"/>
    <property type="evidence" value="ECO:0007669"/>
    <property type="project" value="UniProtKB-KW"/>
</dbReference>
<feature type="region of interest" description="Disordered" evidence="11">
    <location>
        <begin position="58"/>
        <end position="85"/>
    </location>
</feature>
<protein>
    <recommendedName>
        <fullName evidence="4">Phosphorylated adapter RNA export protein</fullName>
    </recommendedName>
    <alternativeName>
        <fullName evidence="10">RNA U small nuclear RNA export adapter protein</fullName>
    </alternativeName>
</protein>
<dbReference type="EMBL" id="JAWDGP010001473">
    <property type="protein sequence ID" value="KAK3791396.1"/>
    <property type="molecule type" value="Genomic_DNA"/>
</dbReference>
<evidence type="ECO:0000313" key="13">
    <source>
        <dbReference type="EMBL" id="KAK3791396.1"/>
    </source>
</evidence>
<evidence type="ECO:0000256" key="3">
    <source>
        <dbReference type="ARBA" id="ARBA00006094"/>
    </source>
</evidence>
<dbReference type="InterPro" id="IPR019385">
    <property type="entry name" value="PHAX_RNA-binding_domain"/>
</dbReference>
<reference evidence="13" key="1">
    <citation type="journal article" date="2023" name="G3 (Bethesda)">
        <title>A reference genome for the long-term kleptoplast-retaining sea slug Elysia crispata morphotype clarki.</title>
        <authorList>
            <person name="Eastman K.E."/>
            <person name="Pendleton A.L."/>
            <person name="Shaikh M.A."/>
            <person name="Suttiyut T."/>
            <person name="Ogas R."/>
            <person name="Tomko P."/>
            <person name="Gavelis G."/>
            <person name="Widhalm J.R."/>
            <person name="Wisecaver J.H."/>
        </authorList>
    </citation>
    <scope>NUCLEOTIDE SEQUENCE</scope>
    <source>
        <strain evidence="13">ECLA1</strain>
    </source>
</reference>
<feature type="region of interest" description="Disordered" evidence="11">
    <location>
        <begin position="317"/>
        <end position="349"/>
    </location>
</feature>
<comment type="similarity">
    <text evidence="3">Belongs to the PHAX family.</text>
</comment>
<evidence type="ECO:0000256" key="6">
    <source>
        <dbReference type="ARBA" id="ARBA00022490"/>
    </source>
</evidence>
<keyword evidence="5" id="KW-0813">Transport</keyword>
<evidence type="ECO:0000256" key="10">
    <source>
        <dbReference type="ARBA" id="ARBA00030834"/>
    </source>
</evidence>
<evidence type="ECO:0000256" key="9">
    <source>
        <dbReference type="ARBA" id="ARBA00023242"/>
    </source>
</evidence>
<evidence type="ECO:0000256" key="4">
    <source>
        <dbReference type="ARBA" id="ARBA00016856"/>
    </source>
</evidence>
<dbReference type="Gene3D" id="1.10.10.1440">
    <property type="entry name" value="PHAX RNA-binding domain"/>
    <property type="match status" value="1"/>
</dbReference>
<dbReference type="Proteomes" id="UP001283361">
    <property type="component" value="Unassembled WGS sequence"/>
</dbReference>
<dbReference type="PANTHER" id="PTHR13135:SF0">
    <property type="entry name" value="PHOSPHORYLATED ADAPTER RNA EXPORT PROTEIN"/>
    <property type="match status" value="1"/>
</dbReference>
<evidence type="ECO:0000256" key="2">
    <source>
        <dbReference type="ARBA" id="ARBA00004496"/>
    </source>
</evidence>
<organism evidence="13 14">
    <name type="scientific">Elysia crispata</name>
    <name type="common">lettuce slug</name>
    <dbReference type="NCBI Taxonomy" id="231223"/>
    <lineage>
        <taxon>Eukaryota</taxon>
        <taxon>Metazoa</taxon>
        <taxon>Spiralia</taxon>
        <taxon>Lophotrochozoa</taxon>
        <taxon>Mollusca</taxon>
        <taxon>Gastropoda</taxon>
        <taxon>Heterobranchia</taxon>
        <taxon>Euthyneura</taxon>
        <taxon>Panpulmonata</taxon>
        <taxon>Sacoglossa</taxon>
        <taxon>Placobranchoidea</taxon>
        <taxon>Plakobranchidae</taxon>
        <taxon>Elysia</taxon>
    </lineage>
</organism>
<feature type="compositionally biased region" description="Acidic residues" evidence="11">
    <location>
        <begin position="11"/>
        <end position="22"/>
    </location>
</feature>
<dbReference type="GO" id="GO:0003723">
    <property type="term" value="F:RNA binding"/>
    <property type="evidence" value="ECO:0007669"/>
    <property type="project" value="UniProtKB-KW"/>
</dbReference>
<comment type="caution">
    <text evidence="13">The sequence shown here is derived from an EMBL/GenBank/DDBJ whole genome shotgun (WGS) entry which is preliminary data.</text>
</comment>
<dbReference type="InterPro" id="IPR038092">
    <property type="entry name" value="PHAX_RNA-binding_sf"/>
</dbReference>
<keyword evidence="8" id="KW-0653">Protein transport</keyword>
<evidence type="ECO:0000256" key="1">
    <source>
        <dbReference type="ARBA" id="ARBA00004123"/>
    </source>
</evidence>
<feature type="compositionally biased region" description="Basic and acidic residues" evidence="11">
    <location>
        <begin position="421"/>
        <end position="440"/>
    </location>
</feature>
<accession>A0AAE1AQC8</accession>
<keyword evidence="7" id="KW-0694">RNA-binding</keyword>
<dbReference type="GO" id="GO:0005737">
    <property type="term" value="C:cytoplasm"/>
    <property type="evidence" value="ECO:0007669"/>
    <property type="project" value="UniProtKB-SubCell"/>
</dbReference>
<comment type="subcellular location">
    <subcellularLocation>
        <location evidence="2">Cytoplasm</location>
    </subcellularLocation>
    <subcellularLocation>
        <location evidence="1">Nucleus</location>
    </subcellularLocation>
</comment>
<dbReference type="AlphaFoldDB" id="A0AAE1AQC8"/>
<feature type="region of interest" description="Disordered" evidence="11">
    <location>
        <begin position="421"/>
        <end position="464"/>
    </location>
</feature>
<sequence>MATSSENRIDELEDGECSDSDSEVVQTEHLPQPKQACDKMPENRVYRHSTQIPQIVINSDESSNDSFEEYPSQHKRSKNFFPTNNQDLSTPFVNPLLSNTSSHKKFESGRKRKNNVWSSVISEQVLSHNVKSFGMENSSICMDERDVESYDFTKAKEDERPDLEFDPSEDTSKDDIFGGVVDLEKEVKRHENRKRKRNARERIGRRTYDKHKLRKLGVTENDGNLMVVKAIAEGLSEPKVDLITRIVESIGKSQAIQLYYMTEDVEDAGGMMIRNGTRRRTPGGVYIELLKSDGSIPQDVISSIFEKEDMEWKMQLKEKRKMKKAARRKNKVRARQMDLDRPDSPPQAEDLEVFNVLGSTNDLEASDFPERPATPEPKDDSSDGQAEDDEDDDDDGEEEDENDDISVAIAKAKAAILKKQRELAKKDVCEDNKMSEDGLKKPPVTNNSEEIIGDGDYDRAMAIE</sequence>
<feature type="compositionally biased region" description="Acidic residues" evidence="11">
    <location>
        <begin position="385"/>
        <end position="404"/>
    </location>
</feature>
<feature type="region of interest" description="Disordered" evidence="11">
    <location>
        <begin position="1"/>
        <end position="36"/>
    </location>
</feature>
<dbReference type="PANTHER" id="PTHR13135">
    <property type="entry name" value="CYTOSOLIC RESINIFERATOXIN BINDING PROTEIN RBP-26"/>
    <property type="match status" value="1"/>
</dbReference>
<keyword evidence="6" id="KW-0963">Cytoplasm</keyword>
<evidence type="ECO:0000256" key="7">
    <source>
        <dbReference type="ARBA" id="ARBA00022884"/>
    </source>
</evidence>
<dbReference type="FunFam" id="1.10.10.1440:FF:000001">
    <property type="entry name" value="phosphorylated adapter RNA export protein-like"/>
    <property type="match status" value="1"/>
</dbReference>
<dbReference type="GO" id="GO:0005634">
    <property type="term" value="C:nucleus"/>
    <property type="evidence" value="ECO:0007669"/>
    <property type="project" value="UniProtKB-SubCell"/>
</dbReference>
<dbReference type="InterPro" id="IPR039047">
    <property type="entry name" value="PHAX"/>
</dbReference>
<evidence type="ECO:0000256" key="5">
    <source>
        <dbReference type="ARBA" id="ARBA00022448"/>
    </source>
</evidence>
<name>A0AAE1AQC8_9GAST</name>
<feature type="domain" description="Phosphorylated adapter RNA export protein RNA-binding" evidence="12">
    <location>
        <begin position="227"/>
        <end position="308"/>
    </location>
</feature>
<dbReference type="GO" id="GO:0006408">
    <property type="term" value="P:snRNA export from nucleus"/>
    <property type="evidence" value="ECO:0007669"/>
    <property type="project" value="InterPro"/>
</dbReference>
<feature type="region of interest" description="Disordered" evidence="11">
    <location>
        <begin position="361"/>
        <end position="407"/>
    </location>
</feature>
<dbReference type="Pfam" id="PF10258">
    <property type="entry name" value="PHAX_RNA-bd"/>
    <property type="match status" value="1"/>
</dbReference>
<keyword evidence="14" id="KW-1185">Reference proteome</keyword>
<evidence type="ECO:0000256" key="8">
    <source>
        <dbReference type="ARBA" id="ARBA00022927"/>
    </source>
</evidence>
<gene>
    <name evidence="13" type="ORF">RRG08_012578</name>
</gene>
<proteinExistence type="inferred from homology"/>
<feature type="compositionally biased region" description="Basic residues" evidence="11">
    <location>
        <begin position="318"/>
        <end position="334"/>
    </location>
</feature>
<evidence type="ECO:0000256" key="11">
    <source>
        <dbReference type="SAM" id="MobiDB-lite"/>
    </source>
</evidence>
<evidence type="ECO:0000313" key="14">
    <source>
        <dbReference type="Proteomes" id="UP001283361"/>
    </source>
</evidence>